<dbReference type="InterPro" id="IPR024508">
    <property type="entry name" value="DUF3226"/>
</dbReference>
<dbReference type="Proteomes" id="UP000237447">
    <property type="component" value="Unassembled WGS sequence"/>
</dbReference>
<reference evidence="1 2" key="1">
    <citation type="journal article" date="2018" name="Syst. Appl. Microbiol.">
        <title>Agrobacterium rosae sp. nov., isolated from galls on different agricultural crops.</title>
        <authorList>
            <person name="Kuzmanovic N."/>
            <person name="Pulawska J."/>
            <person name="Smalla K."/>
            <person name="Nesme X."/>
        </authorList>
    </citation>
    <scope>NUCLEOTIDE SEQUENCE [LARGE SCALE GENOMIC DNA]</scope>
    <source>
        <strain evidence="1 2">NCPPB 1650</strain>
    </source>
</reference>
<evidence type="ECO:0000313" key="2">
    <source>
        <dbReference type="Proteomes" id="UP000237447"/>
    </source>
</evidence>
<dbReference type="Pfam" id="PF11536">
    <property type="entry name" value="DUF3226"/>
    <property type="match status" value="1"/>
</dbReference>
<protein>
    <submittedName>
        <fullName evidence="1">Uncharacterized protein</fullName>
    </submittedName>
</protein>
<dbReference type="AlphaFoldDB" id="A0AAE5S279"/>
<comment type="caution">
    <text evidence="1">The sequence shown here is derived from an EMBL/GenBank/DDBJ whole genome shotgun (WGS) entry which is preliminary data.</text>
</comment>
<sequence>MAVAGKFFTRSVGKSRLDVETVILVEGSDDGFFLDEVLTSIGALPENVGVCVAEGKDNFASLLQAMLKAPTFTNGKIRRYAVIRDVDDNLAKCKAECAKLFNGAGEPVPEPAAFASRNDGRHNGLFLMPSGAETGSLETLALGTLQDHPVLNAAHEYLVSSGEKGGSVDHLDKRRAQALLASISAPLCNGVGWATRRGLFDIGSPSLLELKNFLTTLQQV</sequence>
<dbReference type="EMBL" id="NXEJ01000001">
    <property type="protein sequence ID" value="POO54305.1"/>
    <property type="molecule type" value="Genomic_DNA"/>
</dbReference>
<dbReference type="RefSeq" id="WP_103656779.1">
    <property type="nucleotide sequence ID" value="NZ_NXEJ01000001.1"/>
</dbReference>
<dbReference type="GeneID" id="86878161"/>
<accession>A0AAE5S279</accession>
<evidence type="ECO:0000313" key="1">
    <source>
        <dbReference type="EMBL" id="POO54305.1"/>
    </source>
</evidence>
<name>A0AAE5S279_9HYPH</name>
<organism evidence="1 2">
    <name type="scientific">Agrobacterium rosae</name>
    <dbReference type="NCBI Taxonomy" id="1972867"/>
    <lineage>
        <taxon>Bacteria</taxon>
        <taxon>Pseudomonadati</taxon>
        <taxon>Pseudomonadota</taxon>
        <taxon>Alphaproteobacteria</taxon>
        <taxon>Hyphomicrobiales</taxon>
        <taxon>Rhizobiaceae</taxon>
        <taxon>Rhizobium/Agrobacterium group</taxon>
        <taxon>Agrobacterium</taxon>
    </lineage>
</organism>
<gene>
    <name evidence="1" type="ORF">CPJ18_02045</name>
</gene>
<proteinExistence type="predicted"/>